<dbReference type="EMBL" id="BGZK01000631">
    <property type="protein sequence ID" value="GBP53651.1"/>
    <property type="molecule type" value="Genomic_DNA"/>
</dbReference>
<sequence length="138" mass="15424">MLHSENKKVMYRMRLKKSETTIYLANYKISRDECYMNSRVSLRPSNLNRITPAPPPGGRRAPRPIKLVEQSRLSLVLCKQASCKAWIYEASSRGKSRAAPVGNASSLLPHIFIFGVAWATPEAAGGRADRECMSDNDL</sequence>
<gene>
    <name evidence="1" type="ORF">EVAR_36020_1</name>
</gene>
<protein>
    <submittedName>
        <fullName evidence="1">Uncharacterized protein</fullName>
    </submittedName>
</protein>
<comment type="caution">
    <text evidence="1">The sequence shown here is derived from an EMBL/GenBank/DDBJ whole genome shotgun (WGS) entry which is preliminary data.</text>
</comment>
<organism evidence="1 2">
    <name type="scientific">Eumeta variegata</name>
    <name type="common">Bagworm moth</name>
    <name type="synonym">Eumeta japonica</name>
    <dbReference type="NCBI Taxonomy" id="151549"/>
    <lineage>
        <taxon>Eukaryota</taxon>
        <taxon>Metazoa</taxon>
        <taxon>Ecdysozoa</taxon>
        <taxon>Arthropoda</taxon>
        <taxon>Hexapoda</taxon>
        <taxon>Insecta</taxon>
        <taxon>Pterygota</taxon>
        <taxon>Neoptera</taxon>
        <taxon>Endopterygota</taxon>
        <taxon>Lepidoptera</taxon>
        <taxon>Glossata</taxon>
        <taxon>Ditrysia</taxon>
        <taxon>Tineoidea</taxon>
        <taxon>Psychidae</taxon>
        <taxon>Oiketicinae</taxon>
        <taxon>Eumeta</taxon>
    </lineage>
</organism>
<accession>A0A4C1WQU9</accession>
<keyword evidence="2" id="KW-1185">Reference proteome</keyword>
<proteinExistence type="predicted"/>
<dbReference type="Proteomes" id="UP000299102">
    <property type="component" value="Unassembled WGS sequence"/>
</dbReference>
<name>A0A4C1WQU9_EUMVA</name>
<evidence type="ECO:0000313" key="1">
    <source>
        <dbReference type="EMBL" id="GBP53651.1"/>
    </source>
</evidence>
<reference evidence="1 2" key="1">
    <citation type="journal article" date="2019" name="Commun. Biol.">
        <title>The bagworm genome reveals a unique fibroin gene that provides high tensile strength.</title>
        <authorList>
            <person name="Kono N."/>
            <person name="Nakamura H."/>
            <person name="Ohtoshi R."/>
            <person name="Tomita M."/>
            <person name="Numata K."/>
            <person name="Arakawa K."/>
        </authorList>
    </citation>
    <scope>NUCLEOTIDE SEQUENCE [LARGE SCALE GENOMIC DNA]</scope>
</reference>
<dbReference type="AlphaFoldDB" id="A0A4C1WQU9"/>
<evidence type="ECO:0000313" key="2">
    <source>
        <dbReference type="Proteomes" id="UP000299102"/>
    </source>
</evidence>